<feature type="active site" description="Proton acceptor; for dehydratase activity" evidence="9">
    <location>
        <position position="962"/>
    </location>
</feature>
<evidence type="ECO:0000256" key="9">
    <source>
        <dbReference type="PROSITE-ProRule" id="PRU01363"/>
    </source>
</evidence>
<keyword evidence="6" id="KW-0045">Antibiotic biosynthesis</keyword>
<dbReference type="InterPro" id="IPR013968">
    <property type="entry name" value="PKS_KR"/>
</dbReference>
<feature type="domain" description="Carrier" evidence="10">
    <location>
        <begin position="1654"/>
        <end position="1729"/>
    </location>
</feature>
<dbReference type="InterPro" id="IPR014030">
    <property type="entry name" value="Ketoacyl_synth_N"/>
</dbReference>
<dbReference type="SUPFAM" id="SSF52151">
    <property type="entry name" value="FabD/lysophospholipase-like"/>
    <property type="match status" value="1"/>
</dbReference>
<name>A0ABW7UGN2_9ACTN</name>
<dbReference type="Pfam" id="PF16197">
    <property type="entry name" value="KAsynt_C_assoc"/>
    <property type="match status" value="2"/>
</dbReference>
<dbReference type="InterPro" id="IPR050091">
    <property type="entry name" value="PKS_NRPS_Biosynth_Enz"/>
</dbReference>
<evidence type="ECO:0000259" key="11">
    <source>
        <dbReference type="PROSITE" id="PS52004"/>
    </source>
</evidence>
<comment type="pathway">
    <text evidence="2">Antibiotic biosynthesis.</text>
</comment>
<dbReference type="InterPro" id="IPR049551">
    <property type="entry name" value="PKS_DH_C"/>
</dbReference>
<evidence type="ECO:0000256" key="6">
    <source>
        <dbReference type="ARBA" id="ARBA00023194"/>
    </source>
</evidence>
<dbReference type="Pfam" id="PF08659">
    <property type="entry name" value="KR"/>
    <property type="match status" value="1"/>
</dbReference>
<evidence type="ECO:0000256" key="1">
    <source>
        <dbReference type="ARBA" id="ARBA00001957"/>
    </source>
</evidence>
<dbReference type="InterPro" id="IPR015083">
    <property type="entry name" value="NorB/c/GfsB-D-like_docking"/>
</dbReference>
<evidence type="ECO:0000313" key="14">
    <source>
        <dbReference type="Proteomes" id="UP001611339"/>
    </source>
</evidence>
<dbReference type="Pfam" id="PF08990">
    <property type="entry name" value="Docking"/>
    <property type="match status" value="1"/>
</dbReference>
<dbReference type="PROSITE" id="PS50075">
    <property type="entry name" value="CARRIER"/>
    <property type="match status" value="1"/>
</dbReference>
<evidence type="ECO:0000256" key="2">
    <source>
        <dbReference type="ARBA" id="ARBA00004792"/>
    </source>
</evidence>
<dbReference type="Pfam" id="PF22953">
    <property type="entry name" value="SpnB_Rossmann"/>
    <property type="match status" value="1"/>
</dbReference>
<dbReference type="InterPro" id="IPR014031">
    <property type="entry name" value="Ketoacyl_synth_C"/>
</dbReference>
<keyword evidence="4" id="KW-0597">Phosphoprotein</keyword>
<dbReference type="Gene3D" id="3.40.50.720">
    <property type="entry name" value="NAD(P)-binding Rossmann-like Domain"/>
    <property type="match status" value="1"/>
</dbReference>
<dbReference type="SMART" id="SM01294">
    <property type="entry name" value="PKS_PP_betabranch"/>
    <property type="match status" value="1"/>
</dbReference>
<dbReference type="SMART" id="SM00826">
    <property type="entry name" value="PKS_DH"/>
    <property type="match status" value="1"/>
</dbReference>
<dbReference type="SUPFAM" id="SSF47336">
    <property type="entry name" value="ACP-like"/>
    <property type="match status" value="1"/>
</dbReference>
<dbReference type="Pfam" id="PF00698">
    <property type="entry name" value="Acyl_transf_1"/>
    <property type="match status" value="1"/>
</dbReference>
<dbReference type="Gene3D" id="3.30.70.3290">
    <property type="match status" value="2"/>
</dbReference>
<dbReference type="SMART" id="SM00822">
    <property type="entry name" value="PKS_KR"/>
    <property type="match status" value="1"/>
</dbReference>
<dbReference type="InterPro" id="IPR042104">
    <property type="entry name" value="PKS_dehydratase_sf"/>
</dbReference>
<comment type="cofactor">
    <cofactor evidence="1">
        <name>pantetheine 4'-phosphate</name>
        <dbReference type="ChEBI" id="CHEBI:47942"/>
    </cofactor>
</comment>
<dbReference type="InterPro" id="IPR057326">
    <property type="entry name" value="KR_dom"/>
</dbReference>
<dbReference type="Pfam" id="PF14765">
    <property type="entry name" value="PS-DH"/>
    <property type="match status" value="1"/>
</dbReference>
<dbReference type="Pfam" id="PF00109">
    <property type="entry name" value="ketoacyl-synt"/>
    <property type="match status" value="2"/>
</dbReference>
<dbReference type="InterPro" id="IPR009081">
    <property type="entry name" value="PP-bd_ACP"/>
</dbReference>
<dbReference type="SMART" id="SM00823">
    <property type="entry name" value="PKS_PP"/>
    <property type="match status" value="1"/>
</dbReference>
<dbReference type="SMART" id="SM00827">
    <property type="entry name" value="PKS_AT"/>
    <property type="match status" value="1"/>
</dbReference>
<dbReference type="InterPro" id="IPR049900">
    <property type="entry name" value="PKS_mFAS_DH"/>
</dbReference>
<dbReference type="Pfam" id="PF21089">
    <property type="entry name" value="PKS_DH_N"/>
    <property type="match status" value="1"/>
</dbReference>
<dbReference type="InterPro" id="IPR016039">
    <property type="entry name" value="Thiolase-like"/>
</dbReference>
<evidence type="ECO:0000259" key="10">
    <source>
        <dbReference type="PROSITE" id="PS50075"/>
    </source>
</evidence>
<dbReference type="EMBL" id="JBIRUI010000024">
    <property type="protein sequence ID" value="MFI1718591.1"/>
    <property type="molecule type" value="Genomic_DNA"/>
</dbReference>
<gene>
    <name evidence="13" type="ORF">ACH407_34170</name>
</gene>
<dbReference type="PANTHER" id="PTHR43775">
    <property type="entry name" value="FATTY ACID SYNTHASE"/>
    <property type="match status" value="1"/>
</dbReference>
<evidence type="ECO:0000256" key="3">
    <source>
        <dbReference type="ARBA" id="ARBA00022450"/>
    </source>
</evidence>
<dbReference type="InterPro" id="IPR020806">
    <property type="entry name" value="PKS_PP-bd"/>
</dbReference>
<dbReference type="RefSeq" id="WP_398713227.1">
    <property type="nucleotide sequence ID" value="NZ_JBIRUI010000024.1"/>
</dbReference>
<feature type="domain" description="PKS/mFAS DH" evidence="12">
    <location>
        <begin position="930"/>
        <end position="1201"/>
    </location>
</feature>
<evidence type="ECO:0000256" key="7">
    <source>
        <dbReference type="ARBA" id="ARBA00023268"/>
    </source>
</evidence>
<dbReference type="PANTHER" id="PTHR43775:SF51">
    <property type="entry name" value="INACTIVE PHENOLPHTHIOCEROL SYNTHESIS POLYKETIDE SYNTHASE TYPE I PKS1-RELATED"/>
    <property type="match status" value="1"/>
</dbReference>
<dbReference type="InterPro" id="IPR016035">
    <property type="entry name" value="Acyl_Trfase/lysoPLipase"/>
</dbReference>
<dbReference type="InterPro" id="IPR020841">
    <property type="entry name" value="PKS_Beta-ketoAc_synthase_dom"/>
</dbReference>
<feature type="active site" description="Proton donor; for dehydratase activity" evidence="9">
    <location>
        <position position="1126"/>
    </location>
</feature>
<evidence type="ECO:0000256" key="4">
    <source>
        <dbReference type="ARBA" id="ARBA00022553"/>
    </source>
</evidence>
<keyword evidence="5" id="KW-0808">Transferase</keyword>
<proteinExistence type="predicted"/>
<dbReference type="InterPro" id="IPR020807">
    <property type="entry name" value="PKS_DH"/>
</dbReference>
<evidence type="ECO:0000256" key="5">
    <source>
        <dbReference type="ARBA" id="ARBA00022679"/>
    </source>
</evidence>
<dbReference type="Proteomes" id="UP001611339">
    <property type="component" value="Unassembled WGS sequence"/>
</dbReference>
<dbReference type="SUPFAM" id="SSF53901">
    <property type="entry name" value="Thiolase-like"/>
    <property type="match status" value="2"/>
</dbReference>
<organism evidence="13 14">
    <name type="scientific">Streptomyces litmocidini</name>
    <dbReference type="NCBI Taxonomy" id="67318"/>
    <lineage>
        <taxon>Bacteria</taxon>
        <taxon>Bacillati</taxon>
        <taxon>Actinomycetota</taxon>
        <taxon>Actinomycetes</taxon>
        <taxon>Kitasatosporales</taxon>
        <taxon>Streptomycetaceae</taxon>
        <taxon>Streptomyces</taxon>
    </lineage>
</organism>
<dbReference type="SMART" id="SM00825">
    <property type="entry name" value="PKS_KS"/>
    <property type="match status" value="2"/>
</dbReference>
<dbReference type="InterPro" id="IPR055123">
    <property type="entry name" value="SpnB-like_Rossmann"/>
</dbReference>
<feature type="region of interest" description="C-terminal hotdog fold" evidence="9">
    <location>
        <begin position="1067"/>
        <end position="1201"/>
    </location>
</feature>
<sequence length="2269" mass="236314">MTTPDNDKLVEYLKRLTVDLHQSRQRVRELEAGTNDPIVIVGMGCRFPGGVDSPEALWRVVAEQRDVISGLPTDRGWDLDGLYHPDPDHSGTSYVRDGGFLDGAAEFDPAFFGISPREALAMDPQQRLLLEVSWEALERAGITPGSLHGTQTGVFLGAIAQEYGPRLGEAGAGGTGFGLTGTTSSVASGRVAYTLGLQGPALTVDTACSSSLVALHLAVNALRSGECSLALAGGVTVMSTPGIFVEFSQQRGLAPDGRCKSFSADADGTAWAEGVGVLVVERLSDARRLGHNVLAVVAGSAVNQDGASNGLTAPSGPAQERVIRAAVQDAGVTFSGVDAVEAHGTGTVLGDPIEAQALLATYGKEREGQPLMLGSLKSNLGHAQAAAGVGGVIKMVMAMRHAELPASLNVSKPSELVDWAGGGVEVLTEPRPWPAEEGRVRRAGVSSFGISGTNAHVILAEAPAGQSADDTTPDDGTGLDGTSLPWLVSARTPDALAEAAGQLAAYVRARPEIGPADVALSLATGRSAFESRAALPGGDGRDGLLAGLDALASGEVDGENGVSPSRAVFVFPGQGSQWVGMATALLDSSPEFARVITDCETALTPFVDWSLTAVLRGEDGAPGLDRVDVVQPASWAMMIGLAALWRTAGVNPTAVVGHSQGEIAAAVVAGGLTLEDGARIVALRSKALRVLSGGGGMASLSLPEAQAEELLTPWNGRISVAAVNGPSSTVVAGQPEALDELLAQCETTGVWARRIPVDYASHSAHVDEIRDTLAEELAAVEPRSGRIAFHSTVTGTVLDTTELDAAYWFRNLRSKVKLADVITQLAAPDVVFVEVSAHPVLVSGITETLGDTGAVVGTLHRNTGTLDRFVQSAAEAWTHGVTIDWPTLLQPYRAQTVELPSYPFQRQRYWLEPEPASTDARGLGLASAGHPLLGAVVELVEEDRLVYTGRLALDTQPWLADHAVHGTVLLPGTAFLELTMAVGARVGWRRLAELTLQAPLVLPPGEAVQLRVTLEPPAENGQRELAVHSRPQDADAGAPWMRHAAAVLDLDDAAADFDLAEWPPPGAQEIDVESRYDTLTEAGYDYGPAFQGLRAAWRSGRDVFAEVGLPAELDATTFGVHPAVLDAALHAVGLLREDGGTVLPFSWSGVTRYTDGADALRVWLSPRGEDGVTLRATDGAGKPVLSAESVTMRPFTADLSAGRGADSLFRVEWQPVAAATAEVDVCPVADLADVPDVVPQVVAVRCPVTARCPSTPQDSDSTGTGLAETAHQAARWALGLVQAWLADARFAGSRLLVLTDGAAGPEVTDPAQATVWGLIRTAQSEHPDRFVLLDSDEAHETGTVPGAVLTEPQLALRAGALLVPRLVRHASVADPAGVTPLDPDATVLVTGGTGVLGASVARHLVTEHGARRLLLVSRRGADAPGAEELAAELTGWGAEVTLAACDTADRDALARLLDGVRLTAVVHTAGLLDDGVVESLTEDRLAAVLRPKVDAAALLDELTADQDLAAFVLFSSVAGVLGNPGQANYAAGNVFLDALAARRRAAGRPATSLAWGLWAERTGLTGHLDDDTLSTRGIAPLSTEQGLELLDRALTDDNPLLVPARLDPAALRSDALAGTLSPVLRSLVRVPQRRSGESGLRRRLGRLSEEEGRRLLLDVVRTQLASVIGSDSADGIDPDQPFKSFGIDSLLAVQLRNRLNSATGLRLPATLVFDHPTPTAVVDFTLSLARERAENAPAQPVAPVVPRTDDDPIVIVGMGCRFPGGVDSPEALWRVVAEQRDVISEFPTDRGWDLDGLYHPDPDHSGTSYVRHGGFLHEAAEFDPAFFGISPREALAMDPQQRLLLEVSWEALERAGITPGSLHGSDTGVFAGVMYHDYGGGGRLPEEAEGHFLTGTAGSVATGRVAYTLGLQGPALTVDTACSSSLVALHLAVRALRAGECSLALAGGAAVMSTPNTFIEFSRQRGLAADGRCKSFSADADGTAWAEGVGVLVVERLSDARRLGHNVLAVVAGSAVNQDGASNGLTAPSGPAQERVIRAAVQDAGITFTDVDAVEAHGTGTVLGDPIEAQALLATYGTQRDGRPLMLGSLKSNLGHAQAAAGVGGVIKMVMAMRHAELPASLNVSKPSELVDWETGGVEVLTAPRPWPAEEGRVRRAGVSSFGISGTNAHVILAEAPADAPVEETTPDDGVRLDGTALPWLVSARTPDALAEAAGQLAAYVRERPELGPADVALSLATGRSAFESRAALPGGDGRDGLLAGLDALASGE</sequence>
<dbReference type="SUPFAM" id="SSF55048">
    <property type="entry name" value="Probable ACP-binding domain of malonyl-CoA ACP transacylase"/>
    <property type="match status" value="1"/>
</dbReference>
<feature type="domain" description="Ketosynthase family 3 (KS3)" evidence="11">
    <location>
        <begin position="35"/>
        <end position="461"/>
    </location>
</feature>
<dbReference type="SUPFAM" id="SSF51735">
    <property type="entry name" value="NAD(P)-binding Rossmann-fold domains"/>
    <property type="match status" value="2"/>
</dbReference>
<evidence type="ECO:0000259" key="12">
    <source>
        <dbReference type="PROSITE" id="PS52019"/>
    </source>
</evidence>
<dbReference type="CDD" id="cd00833">
    <property type="entry name" value="PKS"/>
    <property type="match status" value="2"/>
</dbReference>
<dbReference type="Pfam" id="PF00550">
    <property type="entry name" value="PP-binding"/>
    <property type="match status" value="1"/>
</dbReference>
<dbReference type="InterPro" id="IPR018201">
    <property type="entry name" value="Ketoacyl_synth_AS"/>
</dbReference>
<keyword evidence="14" id="KW-1185">Reference proteome</keyword>
<dbReference type="InterPro" id="IPR016036">
    <property type="entry name" value="Malonyl_transacylase_ACP-bd"/>
</dbReference>
<dbReference type="Gene3D" id="3.40.366.10">
    <property type="entry name" value="Malonyl-Coenzyme A Acyl Carrier Protein, domain 2"/>
    <property type="match status" value="1"/>
</dbReference>
<dbReference type="PROSITE" id="PS00606">
    <property type="entry name" value="KS3_1"/>
    <property type="match status" value="2"/>
</dbReference>
<dbReference type="PROSITE" id="PS00012">
    <property type="entry name" value="PHOSPHOPANTETHEINE"/>
    <property type="match status" value="1"/>
</dbReference>
<accession>A0ABW7UGN2</accession>
<evidence type="ECO:0000313" key="13">
    <source>
        <dbReference type="EMBL" id="MFI1718591.1"/>
    </source>
</evidence>
<dbReference type="Gene3D" id="1.10.1200.10">
    <property type="entry name" value="ACP-like"/>
    <property type="match status" value="1"/>
</dbReference>
<feature type="non-terminal residue" evidence="13">
    <location>
        <position position="2269"/>
    </location>
</feature>
<feature type="domain" description="Ketosynthase family 3 (KS3)" evidence="11">
    <location>
        <begin position="1750"/>
        <end position="2175"/>
    </location>
</feature>
<protein>
    <submittedName>
        <fullName evidence="13">SDR family NAD(P)-dependent oxidoreductase</fullName>
    </submittedName>
</protein>
<dbReference type="InterPro" id="IPR014043">
    <property type="entry name" value="Acyl_transferase_dom"/>
</dbReference>
<evidence type="ECO:0000256" key="8">
    <source>
        <dbReference type="ARBA" id="ARBA00023315"/>
    </source>
</evidence>
<dbReference type="InterPro" id="IPR006162">
    <property type="entry name" value="Ppantetheine_attach_site"/>
</dbReference>
<keyword evidence="7" id="KW-0511">Multifunctional enzyme</keyword>
<comment type="caution">
    <text evidence="13">The sequence shown here is derived from an EMBL/GenBank/DDBJ whole genome shotgun (WGS) entry which is preliminary data.</text>
</comment>
<dbReference type="PROSITE" id="PS52019">
    <property type="entry name" value="PKS_MFAS_DH"/>
    <property type="match status" value="1"/>
</dbReference>
<dbReference type="InterPro" id="IPR001227">
    <property type="entry name" value="Ac_transferase_dom_sf"/>
</dbReference>
<dbReference type="InterPro" id="IPR036736">
    <property type="entry name" value="ACP-like_sf"/>
</dbReference>
<dbReference type="PROSITE" id="PS52004">
    <property type="entry name" value="KS3_2"/>
    <property type="match status" value="2"/>
</dbReference>
<keyword evidence="3" id="KW-0596">Phosphopantetheine</keyword>
<dbReference type="Gene3D" id="3.10.129.110">
    <property type="entry name" value="Polyketide synthase dehydratase"/>
    <property type="match status" value="1"/>
</dbReference>
<keyword evidence="8" id="KW-0012">Acyltransferase</keyword>
<dbReference type="Gene3D" id="3.40.47.10">
    <property type="match status" value="2"/>
</dbReference>
<feature type="region of interest" description="N-terminal hotdog fold" evidence="9">
    <location>
        <begin position="930"/>
        <end position="1055"/>
    </location>
</feature>
<dbReference type="InterPro" id="IPR049552">
    <property type="entry name" value="PKS_DH_N"/>
</dbReference>
<reference evidence="13 14" key="1">
    <citation type="submission" date="2024-10" db="EMBL/GenBank/DDBJ databases">
        <title>The Natural Products Discovery Center: Release of the First 8490 Sequenced Strains for Exploring Actinobacteria Biosynthetic Diversity.</title>
        <authorList>
            <person name="Kalkreuter E."/>
            <person name="Kautsar S.A."/>
            <person name="Yang D."/>
            <person name="Bader C.D."/>
            <person name="Teijaro C.N."/>
            <person name="Fluegel L."/>
            <person name="Davis C.M."/>
            <person name="Simpson J.R."/>
            <person name="Lauterbach L."/>
            <person name="Steele A.D."/>
            <person name="Gui C."/>
            <person name="Meng S."/>
            <person name="Li G."/>
            <person name="Viehrig K."/>
            <person name="Ye F."/>
            <person name="Su P."/>
            <person name="Kiefer A.F."/>
            <person name="Nichols A."/>
            <person name="Cepeda A.J."/>
            <person name="Yan W."/>
            <person name="Fan B."/>
            <person name="Jiang Y."/>
            <person name="Adhikari A."/>
            <person name="Zheng C.-J."/>
            <person name="Schuster L."/>
            <person name="Cowan T.M."/>
            <person name="Smanski M.J."/>
            <person name="Chevrette M.G."/>
            <person name="De Carvalho L.P.S."/>
            <person name="Shen B."/>
        </authorList>
    </citation>
    <scope>NUCLEOTIDE SEQUENCE [LARGE SCALE GENOMIC DNA]</scope>
    <source>
        <strain evidence="13 14">NPDC020602</strain>
    </source>
</reference>
<dbReference type="InterPro" id="IPR036291">
    <property type="entry name" value="NAD(P)-bd_dom_sf"/>
</dbReference>
<dbReference type="Pfam" id="PF02801">
    <property type="entry name" value="Ketoacyl-synt_C"/>
    <property type="match status" value="2"/>
</dbReference>
<dbReference type="InterPro" id="IPR032821">
    <property type="entry name" value="PKS_assoc"/>
</dbReference>
<dbReference type="CDD" id="cd08956">
    <property type="entry name" value="KR_3_FAS_SDR_x"/>
    <property type="match status" value="1"/>
</dbReference>